<proteinExistence type="inferred from homology"/>
<dbReference type="HAMAP" id="MF_00140_B">
    <property type="entry name" value="Trp_tRNA_synth_B"/>
    <property type="match status" value="1"/>
</dbReference>
<evidence type="ECO:0000313" key="11">
    <source>
        <dbReference type="Proteomes" id="UP000230447"/>
    </source>
</evidence>
<gene>
    <name evidence="8 10" type="primary">trpS</name>
    <name evidence="10" type="ORF">COX24_01185</name>
</gene>
<reference evidence="10 11" key="1">
    <citation type="submission" date="2017-09" db="EMBL/GenBank/DDBJ databases">
        <title>Depth-based differentiation of microbial function through sediment-hosted aquifers and enrichment of novel symbionts in the deep terrestrial subsurface.</title>
        <authorList>
            <person name="Probst A.J."/>
            <person name="Ladd B."/>
            <person name="Jarett J.K."/>
            <person name="Geller-Mcgrath D.E."/>
            <person name="Sieber C.M."/>
            <person name="Emerson J.B."/>
            <person name="Anantharaman K."/>
            <person name="Thomas B.C."/>
            <person name="Malmstrom R."/>
            <person name="Stieglmeier M."/>
            <person name="Klingl A."/>
            <person name="Woyke T."/>
            <person name="Ryan C.M."/>
            <person name="Banfield J.F."/>
        </authorList>
    </citation>
    <scope>NUCLEOTIDE SEQUENCE [LARGE SCALE GENOMIC DNA]</scope>
    <source>
        <strain evidence="10">CG23_combo_of_CG06-09_8_20_14_all_37_87_8</strain>
    </source>
</reference>
<evidence type="ECO:0000256" key="5">
    <source>
        <dbReference type="ARBA" id="ARBA00022917"/>
    </source>
</evidence>
<dbReference type="PANTHER" id="PTHR43766">
    <property type="entry name" value="TRYPTOPHAN--TRNA LIGASE, MITOCHONDRIAL"/>
    <property type="match status" value="1"/>
</dbReference>
<dbReference type="NCBIfam" id="TIGR00233">
    <property type="entry name" value="trpS"/>
    <property type="match status" value="1"/>
</dbReference>
<dbReference type="Proteomes" id="UP000230447">
    <property type="component" value="Unassembled WGS sequence"/>
</dbReference>
<comment type="subunit">
    <text evidence="8">Homodimer.</text>
</comment>
<dbReference type="GO" id="GO:0005524">
    <property type="term" value="F:ATP binding"/>
    <property type="evidence" value="ECO:0007669"/>
    <property type="project" value="UniProtKB-UniRule"/>
</dbReference>
<feature type="binding site" evidence="8">
    <location>
        <position position="183"/>
    </location>
    <ligand>
        <name>ATP</name>
        <dbReference type="ChEBI" id="CHEBI:30616"/>
    </ligand>
</feature>
<dbReference type="Gene3D" id="3.40.50.620">
    <property type="entry name" value="HUPs"/>
    <property type="match status" value="1"/>
</dbReference>
<dbReference type="EMBL" id="PCSB01000023">
    <property type="protein sequence ID" value="PIP31874.1"/>
    <property type="molecule type" value="Genomic_DNA"/>
</dbReference>
<feature type="binding site" evidence="8">
    <location>
        <begin position="8"/>
        <end position="10"/>
    </location>
    <ligand>
        <name>ATP</name>
        <dbReference type="ChEBI" id="CHEBI:30616"/>
    </ligand>
</feature>
<keyword evidence="6 8" id="KW-0030">Aminoacyl-tRNA synthetase</keyword>
<evidence type="ECO:0000256" key="1">
    <source>
        <dbReference type="ARBA" id="ARBA00005594"/>
    </source>
</evidence>
<evidence type="ECO:0000313" key="10">
    <source>
        <dbReference type="EMBL" id="PIP31874.1"/>
    </source>
</evidence>
<evidence type="ECO:0000256" key="3">
    <source>
        <dbReference type="ARBA" id="ARBA00022741"/>
    </source>
</evidence>
<comment type="subcellular location">
    <subcellularLocation>
        <location evidence="8">Cytoplasm</location>
    </subcellularLocation>
</comment>
<feature type="binding site" evidence="8">
    <location>
        <begin position="192"/>
        <end position="196"/>
    </location>
    <ligand>
        <name>ATP</name>
        <dbReference type="ChEBI" id="CHEBI:30616"/>
    </ligand>
</feature>
<dbReference type="PROSITE" id="PS00178">
    <property type="entry name" value="AA_TRNA_LIGASE_I"/>
    <property type="match status" value="1"/>
</dbReference>
<name>A0A2G9ZFD1_9BACT</name>
<dbReference type="Gene3D" id="1.10.240.10">
    <property type="entry name" value="Tyrosyl-Transfer RNA Synthetase"/>
    <property type="match status" value="1"/>
</dbReference>
<evidence type="ECO:0000256" key="9">
    <source>
        <dbReference type="RuleBase" id="RU363036"/>
    </source>
</evidence>
<dbReference type="PRINTS" id="PR01039">
    <property type="entry name" value="TRNASYNTHTRP"/>
</dbReference>
<keyword evidence="4 8" id="KW-0067">ATP-binding</keyword>
<evidence type="ECO:0000256" key="6">
    <source>
        <dbReference type="ARBA" id="ARBA00023146"/>
    </source>
</evidence>
<dbReference type="Pfam" id="PF00579">
    <property type="entry name" value="tRNA-synt_1b"/>
    <property type="match status" value="1"/>
</dbReference>
<feature type="short sequence motif" description="'HIGH' region" evidence="8">
    <location>
        <begin position="9"/>
        <end position="17"/>
    </location>
</feature>
<dbReference type="CDD" id="cd00806">
    <property type="entry name" value="TrpRS_core"/>
    <property type="match status" value="1"/>
</dbReference>
<accession>A0A2G9ZFD1</accession>
<comment type="catalytic activity">
    <reaction evidence="7 8">
        <text>tRNA(Trp) + L-tryptophan + ATP = L-tryptophyl-tRNA(Trp) + AMP + diphosphate + H(+)</text>
        <dbReference type="Rhea" id="RHEA:24080"/>
        <dbReference type="Rhea" id="RHEA-COMP:9671"/>
        <dbReference type="Rhea" id="RHEA-COMP:9705"/>
        <dbReference type="ChEBI" id="CHEBI:15378"/>
        <dbReference type="ChEBI" id="CHEBI:30616"/>
        <dbReference type="ChEBI" id="CHEBI:33019"/>
        <dbReference type="ChEBI" id="CHEBI:57912"/>
        <dbReference type="ChEBI" id="CHEBI:78442"/>
        <dbReference type="ChEBI" id="CHEBI:78535"/>
        <dbReference type="ChEBI" id="CHEBI:456215"/>
        <dbReference type="EC" id="6.1.1.2"/>
    </reaction>
</comment>
<dbReference type="GO" id="GO:0005829">
    <property type="term" value="C:cytosol"/>
    <property type="evidence" value="ECO:0007669"/>
    <property type="project" value="TreeGrafter"/>
</dbReference>
<dbReference type="InterPro" id="IPR050203">
    <property type="entry name" value="Trp-tRNA_synthetase"/>
</dbReference>
<dbReference type="GO" id="GO:0006436">
    <property type="term" value="P:tryptophanyl-tRNA aminoacylation"/>
    <property type="evidence" value="ECO:0007669"/>
    <property type="project" value="UniProtKB-UniRule"/>
</dbReference>
<dbReference type="FunFam" id="1.10.240.10:FF:000002">
    <property type="entry name" value="Tryptophan--tRNA ligase"/>
    <property type="match status" value="1"/>
</dbReference>
<keyword evidence="8" id="KW-0963">Cytoplasm</keyword>
<dbReference type="GO" id="GO:0004830">
    <property type="term" value="F:tryptophan-tRNA ligase activity"/>
    <property type="evidence" value="ECO:0007669"/>
    <property type="project" value="UniProtKB-UniRule"/>
</dbReference>
<keyword evidence="5 8" id="KW-0648">Protein biosynthesis</keyword>
<dbReference type="InterPro" id="IPR002305">
    <property type="entry name" value="aa-tRNA-synth_Ic"/>
</dbReference>
<evidence type="ECO:0000256" key="4">
    <source>
        <dbReference type="ARBA" id="ARBA00022840"/>
    </source>
</evidence>
<dbReference type="InterPro" id="IPR002306">
    <property type="entry name" value="Trp-tRNA-ligase"/>
</dbReference>
<evidence type="ECO:0000256" key="2">
    <source>
        <dbReference type="ARBA" id="ARBA00022598"/>
    </source>
</evidence>
<feature type="binding site" evidence="8">
    <location>
        <begin position="16"/>
        <end position="17"/>
    </location>
    <ligand>
        <name>ATP</name>
        <dbReference type="ChEBI" id="CHEBI:30616"/>
    </ligand>
</feature>
<dbReference type="AlphaFoldDB" id="A0A2G9ZFD1"/>
<dbReference type="PANTHER" id="PTHR43766:SF1">
    <property type="entry name" value="TRYPTOPHAN--TRNA LIGASE, MITOCHONDRIAL"/>
    <property type="match status" value="1"/>
</dbReference>
<dbReference type="InterPro" id="IPR014729">
    <property type="entry name" value="Rossmann-like_a/b/a_fold"/>
</dbReference>
<feature type="binding site" evidence="8">
    <location>
        <begin position="144"/>
        <end position="146"/>
    </location>
    <ligand>
        <name>ATP</name>
        <dbReference type="ChEBI" id="CHEBI:30616"/>
    </ligand>
</feature>
<feature type="short sequence motif" description="'KMSKS' region" evidence="8">
    <location>
        <begin position="192"/>
        <end position="196"/>
    </location>
</feature>
<evidence type="ECO:0000256" key="7">
    <source>
        <dbReference type="ARBA" id="ARBA00049929"/>
    </source>
</evidence>
<dbReference type="InterPro" id="IPR001412">
    <property type="entry name" value="aa-tRNA-synth_I_CS"/>
</dbReference>
<dbReference type="InterPro" id="IPR024109">
    <property type="entry name" value="Trp-tRNA-ligase_bac-type"/>
</dbReference>
<dbReference type="SUPFAM" id="SSF52374">
    <property type="entry name" value="Nucleotidylyl transferase"/>
    <property type="match status" value="1"/>
</dbReference>
<dbReference type="EC" id="6.1.1.2" evidence="8"/>
<evidence type="ECO:0000256" key="8">
    <source>
        <dbReference type="HAMAP-Rule" id="MF_00140"/>
    </source>
</evidence>
<comment type="caution">
    <text evidence="10">The sequence shown here is derived from an EMBL/GenBank/DDBJ whole genome shotgun (WGS) entry which is preliminary data.</text>
</comment>
<sequence>MKIFSGIQPTNQLHIGNYLGAIAQWIDLQKDNECIFWIADLHALTVPYQAKKLQKRTLEVVATYLATGIDPEKSIIFRQSDVKEHSELAWLLSTITPVGDLERMTQFKDKSQKHKANINAGLLNYPVLMAADILLYQSNRVPVGIDQKQHIELARTIAKKFNKKFGETFIVPEGLYSKLGAKIMSLKEPTKKMSKSDSPDSFISLFDSPEQIKKKIASATTDSLKSVKYNPEKQPGIANLLTIYSLFAEQLIKEIEKEFANKGYAEFKQGLALLLIKKLKPFRDKKEEIAKNPELLKDILENGAKKARLIAQLTMQKVKQAMGLV</sequence>
<comment type="function">
    <text evidence="8">Catalyzes the attachment of tryptophan to tRNA(Trp).</text>
</comment>
<keyword evidence="2 8" id="KW-0436">Ligase</keyword>
<organism evidence="10 11">
    <name type="scientific">bacterium (Candidatus Gribaldobacteria) CG23_combo_of_CG06-09_8_20_14_all_37_87_8</name>
    <dbReference type="NCBI Taxonomy" id="2014278"/>
    <lineage>
        <taxon>Bacteria</taxon>
        <taxon>Candidatus Gribaldobacteria</taxon>
    </lineage>
</organism>
<keyword evidence="3 8" id="KW-0547">Nucleotide-binding</keyword>
<comment type="similarity">
    <text evidence="1 8 9">Belongs to the class-I aminoacyl-tRNA synthetase family.</text>
</comment>
<feature type="binding site" evidence="8">
    <location>
        <position position="132"/>
    </location>
    <ligand>
        <name>L-tryptophan</name>
        <dbReference type="ChEBI" id="CHEBI:57912"/>
    </ligand>
</feature>
<protein>
    <recommendedName>
        <fullName evidence="8">Tryptophan--tRNA ligase</fullName>
        <ecNumber evidence="8">6.1.1.2</ecNumber>
    </recommendedName>
    <alternativeName>
        <fullName evidence="8">Tryptophanyl-tRNA synthetase</fullName>
        <shortName evidence="8">TrpRS</shortName>
    </alternativeName>
</protein>